<feature type="transmembrane region" description="Helical" evidence="1">
    <location>
        <begin position="25"/>
        <end position="47"/>
    </location>
</feature>
<name>A0ABN2AKF9_9ACTN</name>
<dbReference type="Proteomes" id="UP001500842">
    <property type="component" value="Unassembled WGS sequence"/>
</dbReference>
<keyword evidence="3" id="KW-1185">Reference proteome</keyword>
<keyword evidence="1" id="KW-0812">Transmembrane</keyword>
<organism evidence="2 3">
    <name type="scientific">Nocardioides humi</name>
    <dbReference type="NCBI Taxonomy" id="449461"/>
    <lineage>
        <taxon>Bacteria</taxon>
        <taxon>Bacillati</taxon>
        <taxon>Actinomycetota</taxon>
        <taxon>Actinomycetes</taxon>
        <taxon>Propionibacteriales</taxon>
        <taxon>Nocardioidaceae</taxon>
        <taxon>Nocardioides</taxon>
    </lineage>
</organism>
<sequence>MLSQISQPALAVVRAAEEGGEAAVSPWFIGGIVLAFLLLLLLGLVWFGGGRDHS</sequence>
<proteinExistence type="predicted"/>
<dbReference type="RefSeq" id="WP_219996166.1">
    <property type="nucleotide sequence ID" value="NZ_BAAAOR010000023.1"/>
</dbReference>
<comment type="caution">
    <text evidence="2">The sequence shown here is derived from an EMBL/GenBank/DDBJ whole genome shotgun (WGS) entry which is preliminary data.</text>
</comment>
<keyword evidence="1" id="KW-0472">Membrane</keyword>
<reference evidence="2 3" key="1">
    <citation type="journal article" date="2019" name="Int. J. Syst. Evol. Microbiol.">
        <title>The Global Catalogue of Microorganisms (GCM) 10K type strain sequencing project: providing services to taxonomists for standard genome sequencing and annotation.</title>
        <authorList>
            <consortium name="The Broad Institute Genomics Platform"/>
            <consortium name="The Broad Institute Genome Sequencing Center for Infectious Disease"/>
            <person name="Wu L."/>
            <person name="Ma J."/>
        </authorList>
    </citation>
    <scope>NUCLEOTIDE SEQUENCE [LARGE SCALE GENOMIC DNA]</scope>
    <source>
        <strain evidence="2 3">JCM 14942</strain>
    </source>
</reference>
<evidence type="ECO:0000313" key="3">
    <source>
        <dbReference type="Proteomes" id="UP001500842"/>
    </source>
</evidence>
<accession>A0ABN2AKF9</accession>
<evidence type="ECO:0000313" key="2">
    <source>
        <dbReference type="EMBL" id="GAA1520895.1"/>
    </source>
</evidence>
<evidence type="ECO:0000256" key="1">
    <source>
        <dbReference type="SAM" id="Phobius"/>
    </source>
</evidence>
<keyword evidence="1" id="KW-1133">Transmembrane helix</keyword>
<protein>
    <submittedName>
        <fullName evidence="2">Uncharacterized protein</fullName>
    </submittedName>
</protein>
<dbReference type="EMBL" id="BAAAOR010000023">
    <property type="protein sequence ID" value="GAA1520895.1"/>
    <property type="molecule type" value="Genomic_DNA"/>
</dbReference>
<gene>
    <name evidence="2" type="ORF">GCM10009788_25940</name>
</gene>